<dbReference type="GO" id="GO:0016973">
    <property type="term" value="P:poly(A)+ mRNA export from nucleus"/>
    <property type="evidence" value="ECO:0000318"/>
    <property type="project" value="GO_Central"/>
</dbReference>
<dbReference type="PANTHER" id="PTHR10662">
    <property type="entry name" value="NUCLEAR RNA EXPORT FACTOR"/>
    <property type="match status" value="1"/>
</dbReference>
<dbReference type="HOGENOM" id="CLU_011280_2_0_1"/>
<keyword evidence="7" id="KW-0694">RNA-binding</keyword>
<dbReference type="InterPro" id="IPR012677">
    <property type="entry name" value="Nucleotide-bd_a/b_plait_sf"/>
</dbReference>
<dbReference type="OrthoDB" id="25872at2759"/>
<dbReference type="RefSeq" id="XP_056664757.1">
    <property type="nucleotide sequence ID" value="XM_056808779.1"/>
</dbReference>
<keyword evidence="8" id="KW-0539">Nucleus</keyword>
<dbReference type="GeneID" id="100018560"/>
<keyword evidence="4" id="KW-0433">Leucine-rich repeat</keyword>
<dbReference type="GO" id="GO:0005654">
    <property type="term" value="C:nucleoplasm"/>
    <property type="evidence" value="ECO:0007669"/>
    <property type="project" value="UniProtKB-SubCell"/>
</dbReference>
<feature type="region of interest" description="Disordered" evidence="9">
    <location>
        <begin position="1"/>
        <end position="99"/>
    </location>
</feature>
<name>F6PYN9_MONDO</name>
<dbReference type="GeneTree" id="ENSGT00390000007539"/>
<keyword evidence="5" id="KW-0677">Repeat</keyword>
<dbReference type="InterPro" id="IPR030217">
    <property type="entry name" value="NXF_fam"/>
</dbReference>
<dbReference type="SMART" id="SM00804">
    <property type="entry name" value="TAP_C"/>
    <property type="match status" value="1"/>
</dbReference>
<dbReference type="SUPFAM" id="SSF54427">
    <property type="entry name" value="NTF2-like"/>
    <property type="match status" value="1"/>
</dbReference>
<dbReference type="InterPro" id="IPR001611">
    <property type="entry name" value="Leu-rich_rpt"/>
</dbReference>
<dbReference type="InterPro" id="IPR032675">
    <property type="entry name" value="LRR_dom_sf"/>
</dbReference>
<feature type="domain" description="TAP-C" evidence="11">
    <location>
        <begin position="606"/>
        <end position="660"/>
    </location>
</feature>
<dbReference type="Proteomes" id="UP000002280">
    <property type="component" value="Chromosome X"/>
</dbReference>
<dbReference type="CDD" id="cd14342">
    <property type="entry name" value="UBA_TAP-C"/>
    <property type="match status" value="1"/>
</dbReference>
<comment type="subcellular location">
    <subcellularLocation>
        <location evidence="1">Nucleus</location>
        <location evidence="1">Nucleoplasm</location>
    </subcellularLocation>
</comment>
<evidence type="ECO:0000256" key="1">
    <source>
        <dbReference type="ARBA" id="ARBA00004642"/>
    </source>
</evidence>
<dbReference type="Ensembl" id="ENSMODT00000018301.3">
    <property type="protein sequence ID" value="ENSMODP00000027677.2"/>
    <property type="gene ID" value="ENSMODG00000014379.3"/>
</dbReference>
<dbReference type="STRING" id="13616.ENSMODP00000027677"/>
<dbReference type="GO" id="GO:0005635">
    <property type="term" value="C:nuclear envelope"/>
    <property type="evidence" value="ECO:0007669"/>
    <property type="project" value="UniProtKB-ARBA"/>
</dbReference>
<protein>
    <recommendedName>
        <fullName evidence="14">Nuclear RNA export factor 1</fullName>
    </recommendedName>
</protein>
<dbReference type="PROSITE" id="PS51450">
    <property type="entry name" value="LRR"/>
    <property type="match status" value="2"/>
</dbReference>
<proteinExistence type="inferred from homology"/>
<dbReference type="PROSITE" id="PS51281">
    <property type="entry name" value="TAP_C"/>
    <property type="match status" value="1"/>
</dbReference>
<evidence type="ECO:0000256" key="7">
    <source>
        <dbReference type="ARBA" id="ARBA00022884"/>
    </source>
</evidence>
<feature type="compositionally biased region" description="Polar residues" evidence="9">
    <location>
        <begin position="28"/>
        <end position="37"/>
    </location>
</feature>
<dbReference type="OMA" id="KLEWAPW"/>
<reference evidence="12" key="2">
    <citation type="submission" date="2025-08" db="UniProtKB">
        <authorList>
            <consortium name="Ensembl"/>
        </authorList>
    </citation>
    <scope>IDENTIFICATION</scope>
</reference>
<dbReference type="InterPro" id="IPR057125">
    <property type="entry name" value="NXF1/2/3/5-like_LRR"/>
</dbReference>
<evidence type="ECO:0000256" key="2">
    <source>
        <dbReference type="ARBA" id="ARBA00009285"/>
    </source>
</evidence>
<feature type="compositionally biased region" description="Low complexity" evidence="9">
    <location>
        <begin position="56"/>
        <end position="74"/>
    </location>
</feature>
<dbReference type="InterPro" id="IPR009060">
    <property type="entry name" value="UBA-like_sf"/>
</dbReference>
<dbReference type="GO" id="GO:0003723">
    <property type="term" value="F:RNA binding"/>
    <property type="evidence" value="ECO:0000318"/>
    <property type="project" value="GO_Central"/>
</dbReference>
<dbReference type="PROSITE" id="PS50177">
    <property type="entry name" value="NTF2_DOMAIN"/>
    <property type="match status" value="1"/>
</dbReference>
<evidence type="ECO:0000256" key="8">
    <source>
        <dbReference type="ARBA" id="ARBA00023242"/>
    </source>
</evidence>
<evidence type="ECO:0000259" key="10">
    <source>
        <dbReference type="PROSITE" id="PS50177"/>
    </source>
</evidence>
<feature type="compositionally biased region" description="Basic and acidic residues" evidence="9">
    <location>
        <begin position="1"/>
        <end position="19"/>
    </location>
</feature>
<dbReference type="FunFam" id="3.10.450.50:FF:000004">
    <property type="entry name" value="Nuclear RNA export factor 1"/>
    <property type="match status" value="1"/>
</dbReference>
<organism evidence="12 13">
    <name type="scientific">Monodelphis domestica</name>
    <name type="common">Gray short-tailed opossum</name>
    <dbReference type="NCBI Taxonomy" id="13616"/>
    <lineage>
        <taxon>Eukaryota</taxon>
        <taxon>Metazoa</taxon>
        <taxon>Chordata</taxon>
        <taxon>Craniata</taxon>
        <taxon>Vertebrata</taxon>
        <taxon>Euteleostomi</taxon>
        <taxon>Mammalia</taxon>
        <taxon>Metatheria</taxon>
        <taxon>Didelphimorphia</taxon>
        <taxon>Didelphidae</taxon>
        <taxon>Monodelphis</taxon>
    </lineage>
</organism>
<feature type="compositionally biased region" description="Basic residues" evidence="9">
    <location>
        <begin position="38"/>
        <end position="51"/>
    </location>
</feature>
<evidence type="ECO:0000256" key="6">
    <source>
        <dbReference type="ARBA" id="ARBA00022816"/>
    </source>
</evidence>
<reference evidence="12" key="3">
    <citation type="submission" date="2025-09" db="UniProtKB">
        <authorList>
            <consortium name="Ensembl"/>
        </authorList>
    </citation>
    <scope>IDENTIFICATION</scope>
</reference>
<reference evidence="12 13" key="1">
    <citation type="journal article" date="2007" name="Nature">
        <title>Genome of the marsupial Monodelphis domestica reveals innovation in non-coding sequences.</title>
        <authorList>
            <person name="Mikkelsen T.S."/>
            <person name="Wakefield M.J."/>
            <person name="Aken B."/>
            <person name="Amemiya C.T."/>
            <person name="Chang J.L."/>
            <person name="Duke S."/>
            <person name="Garber M."/>
            <person name="Gentles A.J."/>
            <person name="Goodstadt L."/>
            <person name="Heger A."/>
            <person name="Jurka J."/>
            <person name="Kamal M."/>
            <person name="Mauceli E."/>
            <person name="Searle S.M."/>
            <person name="Sharpe T."/>
            <person name="Baker M.L."/>
            <person name="Batzer M.A."/>
            <person name="Benos P.V."/>
            <person name="Belov K."/>
            <person name="Clamp M."/>
            <person name="Cook A."/>
            <person name="Cuff J."/>
            <person name="Das R."/>
            <person name="Davidow L."/>
            <person name="Deakin J.E."/>
            <person name="Fazzari M.J."/>
            <person name="Glass J.L."/>
            <person name="Grabherr M."/>
            <person name="Greally J.M."/>
            <person name="Gu W."/>
            <person name="Hore T.A."/>
            <person name="Huttley G.A."/>
            <person name="Kleber M."/>
            <person name="Jirtle R.L."/>
            <person name="Koina E."/>
            <person name="Lee J.T."/>
            <person name="Mahony S."/>
            <person name="Marra M.A."/>
            <person name="Miller R.D."/>
            <person name="Nicholls R.D."/>
            <person name="Oda M."/>
            <person name="Papenfuss A.T."/>
            <person name="Parra Z.E."/>
            <person name="Pollock D.D."/>
            <person name="Ray D.A."/>
            <person name="Schein J.E."/>
            <person name="Speed T.P."/>
            <person name="Thompson K."/>
            <person name="VandeBerg J.L."/>
            <person name="Wade C.M."/>
            <person name="Walker J.A."/>
            <person name="Waters P.D."/>
            <person name="Webber C."/>
            <person name="Weidman J.R."/>
            <person name="Xie X."/>
            <person name="Zody M.C."/>
            <person name="Baldwin J."/>
            <person name="Abdouelleil A."/>
            <person name="Abdulkadir J."/>
            <person name="Abebe A."/>
            <person name="Abera B."/>
            <person name="Abreu J."/>
            <person name="Acer S.C."/>
            <person name="Aftuck L."/>
            <person name="Alexander A."/>
            <person name="An P."/>
            <person name="Anderson E."/>
            <person name="Anderson S."/>
            <person name="Arachi H."/>
            <person name="Azer M."/>
            <person name="Bachantsang P."/>
            <person name="Barry A."/>
            <person name="Bayul T."/>
            <person name="Berlin A."/>
            <person name="Bessette D."/>
            <person name="Bloom T."/>
            <person name="Bloom T."/>
            <person name="Boguslavskiy L."/>
            <person name="Bonnet C."/>
            <person name="Boukhgalter B."/>
            <person name="Bourzgui I."/>
            <person name="Brown A."/>
            <person name="Cahill P."/>
            <person name="Channer S."/>
            <person name="Cheshatsang Y."/>
            <person name="Chuda L."/>
            <person name="Citroen M."/>
            <person name="Collymore A."/>
            <person name="Cooke P."/>
            <person name="Costello M."/>
            <person name="D'Aco K."/>
            <person name="Daza R."/>
            <person name="De Haan G."/>
            <person name="DeGray S."/>
            <person name="DeMaso C."/>
            <person name="Dhargay N."/>
            <person name="Dooley K."/>
            <person name="Dooley E."/>
            <person name="Doricent M."/>
            <person name="Dorje P."/>
            <person name="Dorjee K."/>
            <person name="Dupes A."/>
            <person name="Elong R."/>
            <person name="Falk J."/>
            <person name="Farina A."/>
            <person name="Faro S."/>
            <person name="Ferguson D."/>
            <person name="Fisher S."/>
            <person name="Foley C.D."/>
            <person name="Franke A."/>
            <person name="Friedrich D."/>
            <person name="Gadbois L."/>
            <person name="Gearin G."/>
            <person name="Gearin C.R."/>
            <person name="Giannoukos G."/>
            <person name="Goode T."/>
            <person name="Graham J."/>
            <person name="Grandbois E."/>
            <person name="Grewal S."/>
            <person name="Gyaltsen K."/>
            <person name="Hafez N."/>
            <person name="Hagos B."/>
            <person name="Hall J."/>
            <person name="Henson C."/>
            <person name="Hollinger A."/>
            <person name="Honan T."/>
            <person name="Huard M.D."/>
            <person name="Hughes L."/>
            <person name="Hurhula B."/>
            <person name="Husby M.E."/>
            <person name="Kamat A."/>
            <person name="Kanga B."/>
            <person name="Kashin S."/>
            <person name="Khazanovich D."/>
            <person name="Kisner P."/>
            <person name="Lance K."/>
            <person name="Lara M."/>
            <person name="Lee W."/>
            <person name="Lennon N."/>
            <person name="Letendre F."/>
            <person name="LeVine R."/>
            <person name="Lipovsky A."/>
            <person name="Liu X."/>
            <person name="Liu J."/>
            <person name="Liu S."/>
            <person name="Lokyitsang T."/>
            <person name="Lokyitsang Y."/>
            <person name="Lubonja R."/>
            <person name="Lui A."/>
            <person name="MacDonald P."/>
            <person name="Magnisalis V."/>
            <person name="Maru K."/>
            <person name="Matthews C."/>
            <person name="McCusker W."/>
            <person name="McDonough S."/>
            <person name="Mehta T."/>
            <person name="Meldrim J."/>
            <person name="Meneus L."/>
            <person name="Mihai O."/>
            <person name="Mihalev A."/>
            <person name="Mihova T."/>
            <person name="Mittelman R."/>
            <person name="Mlenga V."/>
            <person name="Montmayeur A."/>
            <person name="Mulrain L."/>
            <person name="Navidi A."/>
            <person name="Naylor J."/>
            <person name="Negash T."/>
            <person name="Nguyen T."/>
            <person name="Nguyen N."/>
            <person name="Nicol R."/>
            <person name="Norbu C."/>
            <person name="Norbu N."/>
            <person name="Novod N."/>
            <person name="O'Neill B."/>
            <person name="Osman S."/>
            <person name="Markiewicz E."/>
            <person name="Oyono O.L."/>
            <person name="Patti C."/>
            <person name="Phunkhang P."/>
            <person name="Pierre F."/>
            <person name="Priest M."/>
            <person name="Raghuraman S."/>
            <person name="Rege F."/>
            <person name="Reyes R."/>
            <person name="Rise C."/>
            <person name="Rogov P."/>
            <person name="Ross K."/>
            <person name="Ryan E."/>
            <person name="Settipalli S."/>
            <person name="Shea T."/>
            <person name="Sherpa N."/>
            <person name="Shi L."/>
            <person name="Shih D."/>
            <person name="Sparrow T."/>
            <person name="Spaulding J."/>
            <person name="Stalker J."/>
            <person name="Stange-Thomann N."/>
            <person name="Stavropoulos S."/>
            <person name="Stone C."/>
            <person name="Strader C."/>
            <person name="Tesfaye S."/>
            <person name="Thomson T."/>
            <person name="Thoulutsang Y."/>
            <person name="Thoulutsang D."/>
            <person name="Topham K."/>
            <person name="Topping I."/>
            <person name="Tsamla T."/>
            <person name="Vassiliev H."/>
            <person name="Vo A."/>
            <person name="Wangchuk T."/>
            <person name="Wangdi T."/>
            <person name="Weiand M."/>
            <person name="Wilkinson J."/>
            <person name="Wilson A."/>
            <person name="Yadav S."/>
            <person name="Young G."/>
            <person name="Yu Q."/>
            <person name="Zembek L."/>
            <person name="Zhong D."/>
            <person name="Zimmer A."/>
            <person name="Zwirko Z."/>
            <person name="Jaffe D.B."/>
            <person name="Alvarez P."/>
            <person name="Brockman W."/>
            <person name="Butler J."/>
            <person name="Chin C."/>
            <person name="Gnerre S."/>
            <person name="MacCallum I."/>
            <person name="Graves J.A."/>
            <person name="Ponting C.P."/>
            <person name="Breen M."/>
            <person name="Samollow P.B."/>
            <person name="Lander E.S."/>
            <person name="Lindblad-Toh K."/>
        </authorList>
    </citation>
    <scope>NUCLEOTIDE SEQUENCE [LARGE SCALE GENOMIC DNA]</scope>
</reference>
<evidence type="ECO:0000256" key="4">
    <source>
        <dbReference type="ARBA" id="ARBA00022614"/>
    </source>
</evidence>
<keyword evidence="6" id="KW-0509">mRNA transport</keyword>
<feature type="domain" description="NTF2" evidence="10">
    <location>
        <begin position="425"/>
        <end position="575"/>
    </location>
</feature>
<dbReference type="InterPro" id="IPR035979">
    <property type="entry name" value="RBD_domain_sf"/>
</dbReference>
<dbReference type="SUPFAM" id="SSF54928">
    <property type="entry name" value="RNA-binding domain, RBD"/>
    <property type="match status" value="1"/>
</dbReference>
<dbReference type="SUPFAM" id="SSF52058">
    <property type="entry name" value="L domain-like"/>
    <property type="match status" value="1"/>
</dbReference>
<evidence type="ECO:0000256" key="9">
    <source>
        <dbReference type="SAM" id="MobiDB-lite"/>
    </source>
</evidence>
<dbReference type="Pfam" id="PF24048">
    <property type="entry name" value="LRR_NXF1-5"/>
    <property type="match status" value="1"/>
</dbReference>
<keyword evidence="13" id="KW-1185">Reference proteome</keyword>
<dbReference type="Gene3D" id="3.10.450.50">
    <property type="match status" value="1"/>
</dbReference>
<dbReference type="AlphaFoldDB" id="F6PYN9"/>
<dbReference type="Gene3D" id="3.30.70.330">
    <property type="match status" value="1"/>
</dbReference>
<dbReference type="InterPro" id="IPR018222">
    <property type="entry name" value="Nuclear_transport_factor_2_euk"/>
</dbReference>
<dbReference type="InterPro" id="IPR032710">
    <property type="entry name" value="NTF2-like_dom_sf"/>
</dbReference>
<keyword evidence="3" id="KW-0813">Transport</keyword>
<dbReference type="Pfam" id="PF09162">
    <property type="entry name" value="Tap-RNA_bind"/>
    <property type="match status" value="1"/>
</dbReference>
<dbReference type="PANTHER" id="PTHR10662:SF22">
    <property type="entry name" value="NUCLEAR RNA EXPORT FACTOR 1"/>
    <property type="match status" value="1"/>
</dbReference>
<dbReference type="eggNOG" id="KOG3763">
    <property type="taxonomic scope" value="Eukaryota"/>
</dbReference>
<dbReference type="SUPFAM" id="SSF46934">
    <property type="entry name" value="UBA-like"/>
    <property type="match status" value="1"/>
</dbReference>
<sequence length="660" mass="74691">MADQGKPEGKSRGKSENKSYGELGAGGSSCSENSSAQRLKKSRGGSLRRKYHSESKSSSSSSSGSRGYSQGPPRSAREDRDDPFEGQEASRARYSPHRSRIERGKWWERGGSRIHATVKRREREKERERHSLDRGVALSNQIPLSKQWFKVTISNGRNYDKTWLLSTLRGKCNVALNPVDFHYDDKKALFFVEDPHIASALKAADHNIVDGDNRRISIVVNTSSPPYSVQNELKPEQLEQLKIVMSKRYDNAKKTLSLKGLRSEPDLMIQCIDIVLNRKNYMTALVQIIGENIPELLSLNLSNNRIYKLDDFADIVHKAPNLRSLNLSCNELKSERELDKVKELKLDELWLVGNPLCKSFRNRASYLTAIRERFPKLLRLDGHDLAPSVALNAQTRPPVALNVEMPALLPACKGSFFGSETLKGMVTYFLQQYFSVYDSGDRQGLLDAYHEEACCSLSISANIQNPSQYNMSEYVKDNRNVKKVKDPGLRFHLLKHSRLAVITFINELPKTQHDMSSFVVDVCAQTETLLCFSVHGLFKEVEEKSNAIRAFTRMFIAVPSNNATRMCMVNDELFVRNANPEEIHRAFAAVPAPPTSSFISMVNIFQEQQSIIQLFSTQSGMNLEWSKKCLQDNNWDFPRAAQIFTQLKVEGKIPAVAFQK</sequence>
<accession>F6PYN9</accession>
<dbReference type="Gene3D" id="3.80.10.10">
    <property type="entry name" value="Ribonuclease Inhibitor"/>
    <property type="match status" value="1"/>
</dbReference>
<dbReference type="InterPro" id="IPR002075">
    <property type="entry name" value="NTF2_dom"/>
</dbReference>
<evidence type="ECO:0000256" key="3">
    <source>
        <dbReference type="ARBA" id="ARBA00022448"/>
    </source>
</evidence>
<comment type="similarity">
    <text evidence="2">Belongs to the NXF family.</text>
</comment>
<dbReference type="FunFam" id="3.80.10.10:FF:000384">
    <property type="entry name" value="Nuclear RNA export factor 1"/>
    <property type="match status" value="1"/>
</dbReference>
<dbReference type="GO" id="GO:0005737">
    <property type="term" value="C:cytoplasm"/>
    <property type="evidence" value="ECO:0007669"/>
    <property type="project" value="InterPro"/>
</dbReference>
<evidence type="ECO:0008006" key="14">
    <source>
        <dbReference type="Google" id="ProtNLM"/>
    </source>
</evidence>
<dbReference type="Pfam" id="PF22602">
    <property type="entry name" value="NXF_NTF2"/>
    <property type="match status" value="1"/>
</dbReference>
<dbReference type="GO" id="GO:0005634">
    <property type="term" value="C:nucleus"/>
    <property type="evidence" value="ECO:0000318"/>
    <property type="project" value="GO_Central"/>
</dbReference>
<dbReference type="FunFam" id="1.10.8.10:FF:000018">
    <property type="entry name" value="Nuclear RNA export factor 1"/>
    <property type="match status" value="1"/>
</dbReference>
<evidence type="ECO:0000313" key="13">
    <source>
        <dbReference type="Proteomes" id="UP000002280"/>
    </source>
</evidence>
<gene>
    <name evidence="12" type="primary">LOC100018560</name>
</gene>
<dbReference type="InterPro" id="IPR005637">
    <property type="entry name" value="TAP_C_dom"/>
</dbReference>
<evidence type="ECO:0000256" key="5">
    <source>
        <dbReference type="ARBA" id="ARBA00022737"/>
    </source>
</evidence>
<dbReference type="Pfam" id="PF03943">
    <property type="entry name" value="TAP_C"/>
    <property type="match status" value="1"/>
</dbReference>
<evidence type="ECO:0000313" key="12">
    <source>
        <dbReference type="Ensembl" id="ENSMODP00000027677.2"/>
    </source>
</evidence>
<dbReference type="InterPro" id="IPR015245">
    <property type="entry name" value="Tap_RNA-bd"/>
</dbReference>
<dbReference type="InParanoid" id="F6PYN9"/>
<dbReference type="Gene3D" id="1.10.8.10">
    <property type="entry name" value="DNA helicase RuvA subunit, C-terminal domain"/>
    <property type="match status" value="1"/>
</dbReference>
<dbReference type="Bgee" id="ENSMODG00000014379">
    <property type="expression patterns" value="Expressed in spermatocyte and 4 other cell types or tissues"/>
</dbReference>
<evidence type="ECO:0000259" key="11">
    <source>
        <dbReference type="PROSITE" id="PS51281"/>
    </source>
</evidence>